<feature type="compositionally biased region" description="Low complexity" evidence="5">
    <location>
        <begin position="300"/>
        <end position="312"/>
    </location>
</feature>
<dbReference type="InterPro" id="IPR041542">
    <property type="entry name" value="GH43_C2"/>
</dbReference>
<evidence type="ECO:0000256" key="4">
    <source>
        <dbReference type="RuleBase" id="RU361187"/>
    </source>
</evidence>
<evidence type="ECO:0000259" key="6">
    <source>
        <dbReference type="Pfam" id="PF17851"/>
    </source>
</evidence>
<dbReference type="InterPro" id="IPR023296">
    <property type="entry name" value="Glyco_hydro_beta-prop_sf"/>
</dbReference>
<evidence type="ECO:0000313" key="8">
    <source>
        <dbReference type="Proteomes" id="UP001230908"/>
    </source>
</evidence>
<dbReference type="InterPro" id="IPR051795">
    <property type="entry name" value="Glycosyl_Hydrlase_43"/>
</dbReference>
<keyword evidence="2 4" id="KW-0378">Hydrolase</keyword>
<name>A0ABU0ZEB5_9ACTN</name>
<dbReference type="RefSeq" id="WP_308712672.1">
    <property type="nucleotide sequence ID" value="NZ_JAVHUY010000010.1"/>
</dbReference>
<dbReference type="CDD" id="cd09001">
    <property type="entry name" value="GH43_FsAxh1-like"/>
    <property type="match status" value="1"/>
</dbReference>
<protein>
    <submittedName>
        <fullName evidence="7">Glycoside hydrolase 43 family protein</fullName>
    </submittedName>
</protein>
<dbReference type="GO" id="GO:0016787">
    <property type="term" value="F:hydrolase activity"/>
    <property type="evidence" value="ECO:0007669"/>
    <property type="project" value="UniProtKB-KW"/>
</dbReference>
<dbReference type="Gene3D" id="2.115.10.20">
    <property type="entry name" value="Glycosyl hydrolase domain, family 43"/>
    <property type="match status" value="1"/>
</dbReference>
<keyword evidence="3 4" id="KW-0326">Glycosidase</keyword>
<dbReference type="InterPro" id="IPR013320">
    <property type="entry name" value="ConA-like_dom_sf"/>
</dbReference>
<dbReference type="SUPFAM" id="SSF75005">
    <property type="entry name" value="Arabinanase/levansucrase/invertase"/>
    <property type="match status" value="1"/>
</dbReference>
<evidence type="ECO:0000313" key="7">
    <source>
        <dbReference type="EMBL" id="MDQ7905401.1"/>
    </source>
</evidence>
<dbReference type="PANTHER" id="PTHR42812">
    <property type="entry name" value="BETA-XYLOSIDASE"/>
    <property type="match status" value="1"/>
</dbReference>
<organism evidence="7 8">
    <name type="scientific">Phytohabitans maris</name>
    <dbReference type="NCBI Taxonomy" id="3071409"/>
    <lineage>
        <taxon>Bacteria</taxon>
        <taxon>Bacillati</taxon>
        <taxon>Actinomycetota</taxon>
        <taxon>Actinomycetes</taxon>
        <taxon>Micromonosporales</taxon>
        <taxon>Micromonosporaceae</taxon>
    </lineage>
</organism>
<dbReference type="EMBL" id="JAVHUY010000010">
    <property type="protein sequence ID" value="MDQ7905401.1"/>
    <property type="molecule type" value="Genomic_DNA"/>
</dbReference>
<dbReference type="SUPFAM" id="SSF49899">
    <property type="entry name" value="Concanavalin A-like lectins/glucanases"/>
    <property type="match status" value="1"/>
</dbReference>
<comment type="caution">
    <text evidence="7">The sequence shown here is derived from an EMBL/GenBank/DDBJ whole genome shotgun (WGS) entry which is preliminary data.</text>
</comment>
<proteinExistence type="inferred from homology"/>
<evidence type="ECO:0000256" key="5">
    <source>
        <dbReference type="SAM" id="MobiDB-lite"/>
    </source>
</evidence>
<dbReference type="Pfam" id="PF04616">
    <property type="entry name" value="Glyco_hydro_43"/>
    <property type="match status" value="1"/>
</dbReference>
<sequence length="496" mass="53456">MRSADNGDGTYRNPVLHADWSDPDVIRVGADFYLVASSFHRVPGLPILHSRDLVNWSIVGHGLPRLEPEEEFDTPRHGCGVWAPALRHHDGRFWIVYPDPDRGIFVITATDPAGPWSRPHLLKGGRGLIDPCPLWDVDGSAYLVHAWAKSRAGFNNKLTCHRMSPDGSALLDGGRHIVDGDALPGYRTLEGPKFYTHDGWYWIFAPAGGVTDGWQSAFRSRHVFGPYEDRIVLAQGDTPVNGPHQGAWVTTVDGADWFLHFQDKGAFGRVVHLQPMRWADGWPSIGSPPGQPVPSHRKPAAGPGRPAAPAAADDFTGPDLGPQWAWAANPRPEWWSFQPGGGLRLACLPTDPDGDLRRLPNLLGQRLPAEHFRATTTLRLIGTTPGARAGLTILGRSYAWIGLEHSAAGVRLVHRVAGEGEPERDAAPPMSTEESVGVEVTPDGRCQFLAGEPPRPIGPPFPATAGHWVGATLGLFASGTGGAVEVSRLGVTGPAA</sequence>
<feature type="domain" description="Beta-xylosidase C-terminal Concanavalin A-like" evidence="6">
    <location>
        <begin position="313"/>
        <end position="481"/>
    </location>
</feature>
<evidence type="ECO:0000256" key="2">
    <source>
        <dbReference type="ARBA" id="ARBA00022801"/>
    </source>
</evidence>
<evidence type="ECO:0000256" key="1">
    <source>
        <dbReference type="ARBA" id="ARBA00009865"/>
    </source>
</evidence>
<reference evidence="7 8" key="1">
    <citation type="submission" date="2023-08" db="EMBL/GenBank/DDBJ databases">
        <title>Phytohabitans sansha sp. nov., isolated from marine sediment.</title>
        <authorList>
            <person name="Zhao Y."/>
            <person name="Yi K."/>
        </authorList>
    </citation>
    <scope>NUCLEOTIDE SEQUENCE [LARGE SCALE GENOMIC DNA]</scope>
    <source>
        <strain evidence="7 8">ZYX-F-186</strain>
    </source>
</reference>
<dbReference type="Gene3D" id="2.60.120.200">
    <property type="match status" value="1"/>
</dbReference>
<dbReference type="InterPro" id="IPR006710">
    <property type="entry name" value="Glyco_hydro_43"/>
</dbReference>
<feature type="region of interest" description="Disordered" evidence="5">
    <location>
        <begin position="282"/>
        <end position="316"/>
    </location>
</feature>
<dbReference type="Proteomes" id="UP001230908">
    <property type="component" value="Unassembled WGS sequence"/>
</dbReference>
<dbReference type="PANTHER" id="PTHR42812:SF12">
    <property type="entry name" value="BETA-XYLOSIDASE-RELATED"/>
    <property type="match status" value="1"/>
</dbReference>
<comment type="similarity">
    <text evidence="1 4">Belongs to the glycosyl hydrolase 43 family.</text>
</comment>
<keyword evidence="8" id="KW-1185">Reference proteome</keyword>
<evidence type="ECO:0000256" key="3">
    <source>
        <dbReference type="ARBA" id="ARBA00023295"/>
    </source>
</evidence>
<dbReference type="Pfam" id="PF17851">
    <property type="entry name" value="GH43_C2"/>
    <property type="match status" value="1"/>
</dbReference>
<accession>A0ABU0ZEB5</accession>
<gene>
    <name evidence="7" type="ORF">RB614_12785</name>
</gene>